<accession>A0AAD2D398</accession>
<comment type="caution">
    <text evidence="1">The sequence shown here is derived from an EMBL/GenBank/DDBJ whole genome shotgun (WGS) entry which is preliminary data.</text>
</comment>
<organism evidence="1 2">
    <name type="scientific">Euplotes crassus</name>
    <dbReference type="NCBI Taxonomy" id="5936"/>
    <lineage>
        <taxon>Eukaryota</taxon>
        <taxon>Sar</taxon>
        <taxon>Alveolata</taxon>
        <taxon>Ciliophora</taxon>
        <taxon>Intramacronucleata</taxon>
        <taxon>Spirotrichea</taxon>
        <taxon>Hypotrichia</taxon>
        <taxon>Euplotida</taxon>
        <taxon>Euplotidae</taxon>
        <taxon>Moneuplotes</taxon>
    </lineage>
</organism>
<reference evidence="1" key="1">
    <citation type="submission" date="2023-07" db="EMBL/GenBank/DDBJ databases">
        <authorList>
            <consortium name="AG Swart"/>
            <person name="Singh M."/>
            <person name="Singh A."/>
            <person name="Seah K."/>
            <person name="Emmerich C."/>
        </authorList>
    </citation>
    <scope>NUCLEOTIDE SEQUENCE</scope>
    <source>
        <strain evidence="1">DP1</strain>
    </source>
</reference>
<name>A0AAD2D398_EUPCR</name>
<evidence type="ECO:0000313" key="1">
    <source>
        <dbReference type="EMBL" id="CAI2378472.1"/>
    </source>
</evidence>
<protein>
    <submittedName>
        <fullName evidence="1">Uncharacterized protein</fullName>
    </submittedName>
</protein>
<sequence length="222" mass="26523">MAKKIHCKRIWDKSQDHKEVMSYTYIRGCLFLSSLHECSINLIEEMINETRRCIFWMSLIHLHSNRWQFALSHLQGLRANELANFCVDKANCENIFIIILKRLLNKKSQTQKFHEFVRRVLNNKENKNLREDYPHLLLLKYPTYFRNCVWFCMSLKPYYPPASRGYSYFIIARNQRLGAECCLKKNKEGWQEEVKGLKERLSQMQNYIQKCGEGAQSAKKNE</sequence>
<gene>
    <name evidence="1" type="ORF">ECRASSUSDP1_LOCUS19869</name>
</gene>
<dbReference type="AlphaFoldDB" id="A0AAD2D398"/>
<dbReference type="Proteomes" id="UP001295684">
    <property type="component" value="Unassembled WGS sequence"/>
</dbReference>
<evidence type="ECO:0000313" key="2">
    <source>
        <dbReference type="Proteomes" id="UP001295684"/>
    </source>
</evidence>
<proteinExistence type="predicted"/>
<keyword evidence="2" id="KW-1185">Reference proteome</keyword>
<dbReference type="EMBL" id="CAMPGE010020203">
    <property type="protein sequence ID" value="CAI2378472.1"/>
    <property type="molecule type" value="Genomic_DNA"/>
</dbReference>